<proteinExistence type="predicted"/>
<sequence>MSVYNKLLIVWLAVFWLVCLIGLAAYWLSSLFALAGLLLPLMIKRYLDRLTCPHCNMPVTYQGEIVGVAYYGGFLNRVCRKCGGRLDVDSMALGK</sequence>
<keyword evidence="1" id="KW-0812">Transmembrane</keyword>
<comment type="caution">
    <text evidence="2">The sequence shown here is derived from an EMBL/GenBank/DDBJ whole genome shotgun (WGS) entry which is preliminary data.</text>
</comment>
<keyword evidence="1" id="KW-1133">Transmembrane helix</keyword>
<dbReference type="RefSeq" id="WP_377150344.1">
    <property type="nucleotide sequence ID" value="NZ_JBHSAF010000001.1"/>
</dbReference>
<accession>A0ABV8CJF2</accession>
<feature type="transmembrane region" description="Helical" evidence="1">
    <location>
        <begin position="12"/>
        <end position="39"/>
    </location>
</feature>
<evidence type="ECO:0000313" key="2">
    <source>
        <dbReference type="EMBL" id="MFC3912243.1"/>
    </source>
</evidence>
<organism evidence="2 3">
    <name type="scientific">Pseudaeromonas sharmana</name>
    <dbReference type="NCBI Taxonomy" id="328412"/>
    <lineage>
        <taxon>Bacteria</taxon>
        <taxon>Pseudomonadati</taxon>
        <taxon>Pseudomonadota</taxon>
        <taxon>Gammaproteobacteria</taxon>
        <taxon>Aeromonadales</taxon>
        <taxon>Aeromonadaceae</taxon>
        <taxon>Pseudaeromonas</taxon>
    </lineage>
</organism>
<protein>
    <submittedName>
        <fullName evidence="2">Uncharacterized protein</fullName>
    </submittedName>
</protein>
<reference evidence="3" key="1">
    <citation type="journal article" date="2019" name="Int. J. Syst. Evol. Microbiol.">
        <title>The Global Catalogue of Microorganisms (GCM) 10K type strain sequencing project: providing services to taxonomists for standard genome sequencing and annotation.</title>
        <authorList>
            <consortium name="The Broad Institute Genomics Platform"/>
            <consortium name="The Broad Institute Genome Sequencing Center for Infectious Disease"/>
            <person name="Wu L."/>
            <person name="Ma J."/>
        </authorList>
    </citation>
    <scope>NUCLEOTIDE SEQUENCE [LARGE SCALE GENOMIC DNA]</scope>
    <source>
        <strain evidence="3">CCUG 54939</strain>
    </source>
</reference>
<dbReference type="EMBL" id="JBHSAF010000001">
    <property type="protein sequence ID" value="MFC3912243.1"/>
    <property type="molecule type" value="Genomic_DNA"/>
</dbReference>
<evidence type="ECO:0000256" key="1">
    <source>
        <dbReference type="SAM" id="Phobius"/>
    </source>
</evidence>
<dbReference type="Proteomes" id="UP001595692">
    <property type="component" value="Unassembled WGS sequence"/>
</dbReference>
<keyword evidence="3" id="KW-1185">Reference proteome</keyword>
<name>A0ABV8CJF2_9GAMM</name>
<keyword evidence="1" id="KW-0472">Membrane</keyword>
<evidence type="ECO:0000313" key="3">
    <source>
        <dbReference type="Proteomes" id="UP001595692"/>
    </source>
</evidence>
<gene>
    <name evidence="2" type="ORF">ACFOSS_02035</name>
</gene>